<feature type="chain" id="PRO_5037686825" description="Lysozyme inhibitor LprI-like N-terminal domain-containing protein" evidence="1">
    <location>
        <begin position="29"/>
        <end position="143"/>
    </location>
</feature>
<reference evidence="3" key="1">
    <citation type="journal article" date="2014" name="Int. J. Syst. Evol. Microbiol.">
        <title>Complete genome sequence of Corynebacterium casei LMG S-19264T (=DSM 44701T), isolated from a smear-ripened cheese.</title>
        <authorList>
            <consortium name="US DOE Joint Genome Institute (JGI-PGF)"/>
            <person name="Walter F."/>
            <person name="Albersmeier A."/>
            <person name="Kalinowski J."/>
            <person name="Ruckert C."/>
        </authorList>
    </citation>
    <scope>NUCLEOTIDE SEQUENCE</scope>
    <source>
        <strain evidence="3">CGMCC 1.15367</strain>
    </source>
</reference>
<dbReference type="Pfam" id="PF07007">
    <property type="entry name" value="LprI"/>
    <property type="match status" value="1"/>
</dbReference>
<organism evidence="3 4">
    <name type="scientific">Aureimonas endophytica</name>
    <dbReference type="NCBI Taxonomy" id="2027858"/>
    <lineage>
        <taxon>Bacteria</taxon>
        <taxon>Pseudomonadati</taxon>
        <taxon>Pseudomonadota</taxon>
        <taxon>Alphaproteobacteria</taxon>
        <taxon>Hyphomicrobiales</taxon>
        <taxon>Aurantimonadaceae</taxon>
        <taxon>Aureimonas</taxon>
    </lineage>
</organism>
<name>A0A917E1M8_9HYPH</name>
<protein>
    <recommendedName>
        <fullName evidence="2">Lysozyme inhibitor LprI-like N-terminal domain-containing protein</fullName>
    </recommendedName>
</protein>
<dbReference type="EMBL" id="BMIQ01000001">
    <property type="protein sequence ID" value="GGD92993.1"/>
    <property type="molecule type" value="Genomic_DNA"/>
</dbReference>
<gene>
    <name evidence="3" type="ORF">GCM10011390_09660</name>
</gene>
<dbReference type="PANTHER" id="PTHR39176:SF1">
    <property type="entry name" value="PERIPLASMIC PROTEIN"/>
    <property type="match status" value="1"/>
</dbReference>
<sequence length="143" mass="14927">MKPRPHRRFTLGAAVLALLVAASGGAPAAEAACGAKATQSDLDACAGAELKRADADLNARYAELVARLGDDQKVKTKLVAAQRAWIGFRDAECALRAAGVEGGSAQPMVVADCRAELTRKRADDLARLLSCEEGDLSCPVPPR</sequence>
<dbReference type="RefSeq" id="WP_188907044.1">
    <property type="nucleotide sequence ID" value="NZ_BMIQ01000001.1"/>
</dbReference>
<evidence type="ECO:0000256" key="1">
    <source>
        <dbReference type="SAM" id="SignalP"/>
    </source>
</evidence>
<accession>A0A917E1M8</accession>
<feature type="domain" description="Lysozyme inhibitor LprI-like N-terminal" evidence="2">
    <location>
        <begin position="33"/>
        <end position="125"/>
    </location>
</feature>
<dbReference type="Gene3D" id="1.20.1270.180">
    <property type="match status" value="1"/>
</dbReference>
<evidence type="ECO:0000313" key="3">
    <source>
        <dbReference type="EMBL" id="GGD92993.1"/>
    </source>
</evidence>
<dbReference type="InterPro" id="IPR009739">
    <property type="entry name" value="LprI-like_N"/>
</dbReference>
<evidence type="ECO:0000313" key="4">
    <source>
        <dbReference type="Proteomes" id="UP000644699"/>
    </source>
</evidence>
<dbReference type="InterPro" id="IPR006311">
    <property type="entry name" value="TAT_signal"/>
</dbReference>
<keyword evidence="1" id="KW-0732">Signal</keyword>
<feature type="signal peptide" evidence="1">
    <location>
        <begin position="1"/>
        <end position="28"/>
    </location>
</feature>
<reference evidence="3" key="2">
    <citation type="submission" date="2020-09" db="EMBL/GenBank/DDBJ databases">
        <authorList>
            <person name="Sun Q."/>
            <person name="Zhou Y."/>
        </authorList>
    </citation>
    <scope>NUCLEOTIDE SEQUENCE</scope>
    <source>
        <strain evidence="3">CGMCC 1.15367</strain>
    </source>
</reference>
<dbReference type="PROSITE" id="PS51318">
    <property type="entry name" value="TAT"/>
    <property type="match status" value="1"/>
</dbReference>
<keyword evidence="4" id="KW-1185">Reference proteome</keyword>
<proteinExistence type="predicted"/>
<dbReference type="Proteomes" id="UP000644699">
    <property type="component" value="Unassembled WGS sequence"/>
</dbReference>
<comment type="caution">
    <text evidence="3">The sequence shown here is derived from an EMBL/GenBank/DDBJ whole genome shotgun (WGS) entry which is preliminary data.</text>
</comment>
<dbReference type="AlphaFoldDB" id="A0A917E1M8"/>
<evidence type="ECO:0000259" key="2">
    <source>
        <dbReference type="Pfam" id="PF07007"/>
    </source>
</evidence>
<dbReference type="PANTHER" id="PTHR39176">
    <property type="entry name" value="PERIPLASMIC PROTEIN-RELATED"/>
    <property type="match status" value="1"/>
</dbReference>